<keyword evidence="2" id="KW-1185">Reference proteome</keyword>
<proteinExistence type="predicted"/>
<accession>A0A9N9VC40</accession>
<gene>
    <name evidence="1" type="ORF">CRHIZ90672A_00007797</name>
</gene>
<dbReference type="EMBL" id="CABFNQ020000690">
    <property type="protein sequence ID" value="CAH0023342.1"/>
    <property type="molecule type" value="Genomic_DNA"/>
</dbReference>
<dbReference type="InterPro" id="IPR036514">
    <property type="entry name" value="SGNH_hydro_sf"/>
</dbReference>
<sequence>MVRRQSWNLAAADTLTAIWVGINDEPPIDTSLQRYLELLKISYTNGLRRFILFTLPRKSCCPRLRNESPFNTWPEEAQDLLRSYNTGVWRILEELKTCKHERERPGLRHRSGVPKGAREPGDVWCPNATCFDSNGVSCLWAEYYFYPGVAI</sequence>
<name>A0A9N9VC40_9HYPO</name>
<comment type="caution">
    <text evidence="1">The sequence shown here is derived from an EMBL/GenBank/DDBJ whole genome shotgun (WGS) entry which is preliminary data.</text>
</comment>
<evidence type="ECO:0000313" key="2">
    <source>
        <dbReference type="Proteomes" id="UP000696573"/>
    </source>
</evidence>
<organism evidence="1 2">
    <name type="scientific">Clonostachys rhizophaga</name>
    <dbReference type="NCBI Taxonomy" id="160324"/>
    <lineage>
        <taxon>Eukaryota</taxon>
        <taxon>Fungi</taxon>
        <taxon>Dikarya</taxon>
        <taxon>Ascomycota</taxon>
        <taxon>Pezizomycotina</taxon>
        <taxon>Sordariomycetes</taxon>
        <taxon>Hypocreomycetidae</taxon>
        <taxon>Hypocreales</taxon>
        <taxon>Bionectriaceae</taxon>
        <taxon>Clonostachys</taxon>
    </lineage>
</organism>
<reference evidence="1" key="1">
    <citation type="submission" date="2021-10" db="EMBL/GenBank/DDBJ databases">
        <authorList>
            <person name="Piombo E."/>
        </authorList>
    </citation>
    <scope>NUCLEOTIDE SEQUENCE</scope>
</reference>
<dbReference type="OrthoDB" id="1600564at2759"/>
<dbReference type="Proteomes" id="UP000696573">
    <property type="component" value="Unassembled WGS sequence"/>
</dbReference>
<dbReference type="AlphaFoldDB" id="A0A9N9VC40"/>
<protein>
    <submittedName>
        <fullName evidence="1">Uncharacterized protein</fullName>
    </submittedName>
</protein>
<evidence type="ECO:0000313" key="1">
    <source>
        <dbReference type="EMBL" id="CAH0023342.1"/>
    </source>
</evidence>
<dbReference type="Gene3D" id="3.40.50.1110">
    <property type="entry name" value="SGNH hydrolase"/>
    <property type="match status" value="1"/>
</dbReference>